<dbReference type="STRING" id="1429043.X474_20615"/>
<organism evidence="8 9">
    <name type="scientific">Dethiosulfatarculus sandiegensis</name>
    <dbReference type="NCBI Taxonomy" id="1429043"/>
    <lineage>
        <taxon>Bacteria</taxon>
        <taxon>Pseudomonadati</taxon>
        <taxon>Thermodesulfobacteriota</taxon>
        <taxon>Desulfarculia</taxon>
        <taxon>Desulfarculales</taxon>
        <taxon>Desulfarculaceae</taxon>
        <taxon>Dethiosulfatarculus</taxon>
    </lineage>
</organism>
<evidence type="ECO:0000256" key="2">
    <source>
        <dbReference type="ARBA" id="ARBA00022618"/>
    </source>
</evidence>
<evidence type="ECO:0000256" key="3">
    <source>
        <dbReference type="ARBA" id="ARBA00022692"/>
    </source>
</evidence>
<feature type="transmembrane region" description="Helical" evidence="7">
    <location>
        <begin position="12"/>
        <end position="30"/>
    </location>
</feature>
<evidence type="ECO:0000313" key="9">
    <source>
        <dbReference type="Proteomes" id="UP000032233"/>
    </source>
</evidence>
<protein>
    <submittedName>
        <fullName evidence="8">Septation ring formation regulator EzrA</fullName>
    </submittedName>
</protein>
<keyword evidence="5 7" id="KW-0472">Membrane</keyword>
<dbReference type="GO" id="GO:0043093">
    <property type="term" value="P:FtsZ-dependent cytokinesis"/>
    <property type="evidence" value="ECO:0007669"/>
    <property type="project" value="TreeGrafter"/>
</dbReference>
<dbReference type="InParanoid" id="A0A0D2J1T1"/>
<dbReference type="PANTHER" id="PTHR37485">
    <property type="entry name" value="CELL DIVISION PROTEIN FTSB"/>
    <property type="match status" value="1"/>
</dbReference>
<proteinExistence type="predicted"/>
<dbReference type="PANTHER" id="PTHR37485:SF1">
    <property type="entry name" value="CELL DIVISION PROTEIN FTSB"/>
    <property type="match status" value="1"/>
</dbReference>
<reference evidence="8 9" key="1">
    <citation type="submission" date="2013-11" db="EMBL/GenBank/DDBJ databases">
        <title>Metagenomic analysis of a methanogenic consortium involved in long chain n-alkane degradation.</title>
        <authorList>
            <person name="Davidova I.A."/>
            <person name="Callaghan A.V."/>
            <person name="Wawrik B."/>
            <person name="Pruitt S."/>
            <person name="Marks C."/>
            <person name="Duncan K.E."/>
            <person name="Suflita J.M."/>
        </authorList>
    </citation>
    <scope>NUCLEOTIDE SEQUENCE [LARGE SCALE GENOMIC DNA]</scope>
    <source>
        <strain evidence="8 9">SPR</strain>
    </source>
</reference>
<dbReference type="AlphaFoldDB" id="A0A0D2J1T1"/>
<dbReference type="InterPro" id="IPR023081">
    <property type="entry name" value="Cell_div_FtsB"/>
</dbReference>
<keyword evidence="3 7" id="KW-0812">Transmembrane</keyword>
<dbReference type="Pfam" id="PF04977">
    <property type="entry name" value="DivIC"/>
    <property type="match status" value="1"/>
</dbReference>
<keyword evidence="2" id="KW-0132">Cell division</keyword>
<keyword evidence="6" id="KW-0131">Cell cycle</keyword>
<evidence type="ECO:0000313" key="8">
    <source>
        <dbReference type="EMBL" id="KIX12179.1"/>
    </source>
</evidence>
<comment type="caution">
    <text evidence="8">The sequence shown here is derived from an EMBL/GenBank/DDBJ whole genome shotgun (WGS) entry which is preliminary data.</text>
</comment>
<dbReference type="InterPro" id="IPR007060">
    <property type="entry name" value="FtsL/DivIC"/>
</dbReference>
<evidence type="ECO:0000256" key="6">
    <source>
        <dbReference type="ARBA" id="ARBA00023306"/>
    </source>
</evidence>
<gene>
    <name evidence="8" type="ORF">X474_20615</name>
</gene>
<keyword evidence="4 7" id="KW-1133">Transmembrane helix</keyword>
<accession>A0A0D2J1T1</accession>
<dbReference type="Proteomes" id="UP000032233">
    <property type="component" value="Unassembled WGS sequence"/>
</dbReference>
<evidence type="ECO:0000256" key="4">
    <source>
        <dbReference type="ARBA" id="ARBA00022989"/>
    </source>
</evidence>
<name>A0A0D2J1T1_9BACT</name>
<keyword evidence="1" id="KW-1003">Cell membrane</keyword>
<dbReference type="FunCoup" id="A0A0D2J1T1">
    <property type="interactions" value="18"/>
</dbReference>
<dbReference type="RefSeq" id="WP_052515390.1">
    <property type="nucleotide sequence ID" value="NZ_AZAC01000034.1"/>
</dbReference>
<evidence type="ECO:0000256" key="7">
    <source>
        <dbReference type="SAM" id="Phobius"/>
    </source>
</evidence>
<evidence type="ECO:0000256" key="1">
    <source>
        <dbReference type="ARBA" id="ARBA00022475"/>
    </source>
</evidence>
<dbReference type="GO" id="GO:0030428">
    <property type="term" value="C:cell septum"/>
    <property type="evidence" value="ECO:0007669"/>
    <property type="project" value="TreeGrafter"/>
</dbReference>
<sequence>MTQFRQPAIWWPILVFGVLIFSGVAVFRGAQEYLEVKARLKQIQQTNQMLAEKNRLLYQNVIRLRNNPQALEKACRDEMNMVRPGEVVYQRPLHREERGAP</sequence>
<dbReference type="EMBL" id="AZAC01000034">
    <property type="protein sequence ID" value="KIX12179.1"/>
    <property type="molecule type" value="Genomic_DNA"/>
</dbReference>
<keyword evidence="9" id="KW-1185">Reference proteome</keyword>
<evidence type="ECO:0000256" key="5">
    <source>
        <dbReference type="ARBA" id="ARBA00023136"/>
    </source>
</evidence>